<dbReference type="OrthoDB" id="8081243at2"/>
<gene>
    <name evidence="1" type="ORF">EKE94_17055</name>
</gene>
<dbReference type="EMBL" id="RQXX01000008">
    <property type="protein sequence ID" value="RVV96796.1"/>
    <property type="molecule type" value="Genomic_DNA"/>
</dbReference>
<accession>A0A438ADM1</accession>
<proteinExistence type="predicted"/>
<dbReference type="RefSeq" id="WP_127907840.1">
    <property type="nucleotide sequence ID" value="NZ_RQXX01000008.1"/>
</dbReference>
<dbReference type="Proteomes" id="UP000285908">
    <property type="component" value="Unassembled WGS sequence"/>
</dbReference>
<comment type="caution">
    <text evidence="1">The sequence shown here is derived from an EMBL/GenBank/DDBJ whole genome shotgun (WGS) entry which is preliminary data.</text>
</comment>
<reference evidence="1 2" key="1">
    <citation type="submission" date="2018-11" db="EMBL/GenBank/DDBJ databases">
        <title>Mesobaculum littorinae gen. nov., sp. nov., isolated from Littorina scabra that represents a novel genus of the order Rhodobacteraceae.</title>
        <authorList>
            <person name="Li F."/>
        </authorList>
    </citation>
    <scope>NUCLEOTIDE SEQUENCE [LARGE SCALE GENOMIC DNA]</scope>
    <source>
        <strain evidence="1 2">M0103</strain>
    </source>
</reference>
<organism evidence="1 2">
    <name type="scientific">Mesobaculum littorinae</name>
    <dbReference type="NCBI Taxonomy" id="2486419"/>
    <lineage>
        <taxon>Bacteria</taxon>
        <taxon>Pseudomonadati</taxon>
        <taxon>Pseudomonadota</taxon>
        <taxon>Alphaproteobacteria</taxon>
        <taxon>Rhodobacterales</taxon>
        <taxon>Roseobacteraceae</taxon>
        <taxon>Mesobaculum</taxon>
    </lineage>
</organism>
<evidence type="ECO:0000313" key="2">
    <source>
        <dbReference type="Proteomes" id="UP000285908"/>
    </source>
</evidence>
<dbReference type="AlphaFoldDB" id="A0A438ADM1"/>
<evidence type="ECO:0000313" key="1">
    <source>
        <dbReference type="EMBL" id="RVV96796.1"/>
    </source>
</evidence>
<keyword evidence="2" id="KW-1185">Reference proteome</keyword>
<protein>
    <submittedName>
        <fullName evidence="1">Uncharacterized protein</fullName>
    </submittedName>
</protein>
<name>A0A438ADM1_9RHOB</name>
<sequence>MAMLAPYAPRGVAQAGTWDAGLLTLKAYTIRAAGALAPDETAASDRLRRDLPGAARAEGEAHGPGFAILHAGEDGHWLMGHWWAHGDMLCQRLYRADRPGAEFIAQDDRPLFACVWELVLIAHERAAWVRHMLTETPAPAAYLSDRLAPGEY</sequence>